<dbReference type="Pfam" id="PF01523">
    <property type="entry name" value="PmbA_TldD_1st"/>
    <property type="match status" value="1"/>
</dbReference>
<name>A0A5N0TA91_9GAMM</name>
<evidence type="ECO:0000259" key="2">
    <source>
        <dbReference type="Pfam" id="PF01523"/>
    </source>
</evidence>
<dbReference type="NCBIfam" id="NF008268">
    <property type="entry name" value="PRK11040.1"/>
    <property type="match status" value="1"/>
</dbReference>
<keyword evidence="5" id="KW-0378">Hydrolase</keyword>
<organism evidence="5 6">
    <name type="scientific">Marinihelvus fidelis</name>
    <dbReference type="NCBI Taxonomy" id="2613842"/>
    <lineage>
        <taxon>Bacteria</taxon>
        <taxon>Pseudomonadati</taxon>
        <taxon>Pseudomonadota</taxon>
        <taxon>Gammaproteobacteria</taxon>
        <taxon>Chromatiales</taxon>
        <taxon>Wenzhouxiangellaceae</taxon>
        <taxon>Marinihelvus</taxon>
    </lineage>
</organism>
<dbReference type="InterPro" id="IPR045569">
    <property type="entry name" value="Metalloprtase-TldD/E_C"/>
</dbReference>
<dbReference type="GO" id="GO:0008237">
    <property type="term" value="F:metallopeptidase activity"/>
    <property type="evidence" value="ECO:0007669"/>
    <property type="project" value="UniProtKB-KW"/>
</dbReference>
<dbReference type="InterPro" id="IPR036059">
    <property type="entry name" value="TldD/PmbA_sf"/>
</dbReference>
<dbReference type="GO" id="GO:0005829">
    <property type="term" value="C:cytosol"/>
    <property type="evidence" value="ECO:0007669"/>
    <property type="project" value="TreeGrafter"/>
</dbReference>
<sequence>MSEVTSVAQADADRKAGFEELEARIQDALRRATRAGVDGAEATASIHGGLSVNVRLGEVETIEHTRDRGISITVYADGRKGHASSADLEPESVLACVDRAVEIARFTEADNCNGLADPERMATEFPDLDLWHHHDLDAQAAIDRALAIEEAGRADPGITNSEGGSVSSSFGQSVYGNSNGFMGQASGTRYSQSCVLVGGKGEGMQRDYWYDSTRSFDDLESPEFTGQEAARRTLRRLDARRVPTAKVPVAFAPEVARSLVGHFTGAIAGSALYRNASFLKDAVGEQLFPDWLTLSERPFLPRAAGSATFDAEGVAPSDRDIIDAGVLTGYILSSYSARRLGLESTGNAGGVHNLRLTGAGGTQADLLADIGTGLLVTEVMGQGVNMVTGNYSRGASGFWIENGEIAFPVEEVTVAGNLRDMFMNIRAIGEDVDRRGNVHIGTVVVDGMTLAGE</sequence>
<evidence type="ECO:0000256" key="1">
    <source>
        <dbReference type="ARBA" id="ARBA00005836"/>
    </source>
</evidence>
<evidence type="ECO:0000313" key="5">
    <source>
        <dbReference type="EMBL" id="KAA9130249.1"/>
    </source>
</evidence>
<dbReference type="RefSeq" id="WP_150864914.1">
    <property type="nucleotide sequence ID" value="NZ_VYXP01000008.1"/>
</dbReference>
<comment type="caution">
    <text evidence="5">The sequence shown here is derived from an EMBL/GenBank/DDBJ whole genome shotgun (WGS) entry which is preliminary data.</text>
</comment>
<evidence type="ECO:0000259" key="3">
    <source>
        <dbReference type="Pfam" id="PF19289"/>
    </source>
</evidence>
<accession>A0A5N0TA91</accession>
<keyword evidence="5" id="KW-0482">Metalloprotease</keyword>
<dbReference type="Pfam" id="PF19289">
    <property type="entry name" value="PmbA_TldD_3rd"/>
    <property type="match status" value="1"/>
</dbReference>
<dbReference type="InterPro" id="IPR047657">
    <property type="entry name" value="PmbA"/>
</dbReference>
<feature type="domain" description="Metalloprotease TldD/E N-terminal" evidence="2">
    <location>
        <begin position="49"/>
        <end position="104"/>
    </location>
</feature>
<dbReference type="GO" id="GO:0006508">
    <property type="term" value="P:proteolysis"/>
    <property type="evidence" value="ECO:0007669"/>
    <property type="project" value="UniProtKB-KW"/>
</dbReference>
<dbReference type="AlphaFoldDB" id="A0A5N0TA91"/>
<dbReference type="EMBL" id="VYXP01000008">
    <property type="protein sequence ID" value="KAA9130249.1"/>
    <property type="molecule type" value="Genomic_DNA"/>
</dbReference>
<evidence type="ECO:0000313" key="6">
    <source>
        <dbReference type="Proteomes" id="UP000325372"/>
    </source>
</evidence>
<reference evidence="5 6" key="1">
    <citation type="submission" date="2019-09" db="EMBL/GenBank/DDBJ databases">
        <title>Wenzhouxiangella sp. Genome sequencing and assembly.</title>
        <authorList>
            <person name="Zhang R."/>
        </authorList>
    </citation>
    <scope>NUCLEOTIDE SEQUENCE [LARGE SCALE GENOMIC DNA]</scope>
    <source>
        <strain evidence="5 6">W260</strain>
    </source>
</reference>
<gene>
    <name evidence="5" type="primary">pmbA</name>
    <name evidence="5" type="ORF">F3N42_12980</name>
</gene>
<dbReference type="SUPFAM" id="SSF111283">
    <property type="entry name" value="Putative modulator of DNA gyrase, PmbA/TldD"/>
    <property type="match status" value="1"/>
</dbReference>
<evidence type="ECO:0000259" key="4">
    <source>
        <dbReference type="Pfam" id="PF19290"/>
    </source>
</evidence>
<dbReference type="Pfam" id="PF19290">
    <property type="entry name" value="PmbA_TldD_2nd"/>
    <property type="match status" value="1"/>
</dbReference>
<protein>
    <submittedName>
        <fullName evidence="5">Metalloprotease PmbA</fullName>
    </submittedName>
</protein>
<keyword evidence="5" id="KW-0645">Protease</keyword>
<comment type="similarity">
    <text evidence="1">Belongs to the peptidase U62 family.</text>
</comment>
<proteinExistence type="inferred from homology"/>
<dbReference type="Gene3D" id="3.30.2290.10">
    <property type="entry name" value="PmbA/TldD superfamily"/>
    <property type="match status" value="1"/>
</dbReference>
<keyword evidence="6" id="KW-1185">Reference proteome</keyword>
<dbReference type="PANTHER" id="PTHR43421:SF1">
    <property type="entry name" value="METALLOPROTEASE PMBA"/>
    <property type="match status" value="1"/>
</dbReference>
<dbReference type="InterPro" id="IPR045570">
    <property type="entry name" value="Metalloprtase-TldD/E_cen_dom"/>
</dbReference>
<dbReference type="InterPro" id="IPR002510">
    <property type="entry name" value="Metalloprtase-TldD/E_N"/>
</dbReference>
<feature type="domain" description="Metalloprotease TldD/E central" evidence="4">
    <location>
        <begin position="133"/>
        <end position="237"/>
    </location>
</feature>
<dbReference type="Proteomes" id="UP000325372">
    <property type="component" value="Unassembled WGS sequence"/>
</dbReference>
<feature type="domain" description="Metalloprotease TldD/E C-terminal" evidence="3">
    <location>
        <begin position="245"/>
        <end position="452"/>
    </location>
</feature>
<dbReference type="InterPro" id="IPR035068">
    <property type="entry name" value="TldD/PmbA_N"/>
</dbReference>
<dbReference type="PANTHER" id="PTHR43421">
    <property type="entry name" value="METALLOPROTEASE PMBA"/>
    <property type="match status" value="1"/>
</dbReference>